<comment type="caution">
    <text evidence="7">The sequence shown here is derived from an EMBL/GenBank/DDBJ whole genome shotgun (WGS) entry which is preliminary data.</text>
</comment>
<dbReference type="InterPro" id="IPR003439">
    <property type="entry name" value="ABC_transporter-like_ATP-bd"/>
</dbReference>
<dbReference type="SUPFAM" id="SSF52540">
    <property type="entry name" value="P-loop containing nucleoside triphosphate hydrolases"/>
    <property type="match status" value="1"/>
</dbReference>
<keyword evidence="2" id="KW-0813">Transport</keyword>
<dbReference type="PROSITE" id="PS50893">
    <property type="entry name" value="ABC_TRANSPORTER_2"/>
    <property type="match status" value="1"/>
</dbReference>
<evidence type="ECO:0000313" key="7">
    <source>
        <dbReference type="EMBL" id="THV26549.1"/>
    </source>
</evidence>
<dbReference type="RefSeq" id="WP_136531178.1">
    <property type="nucleotide sequence ID" value="NZ_STGX01000014.1"/>
</dbReference>
<dbReference type="InterPro" id="IPR027417">
    <property type="entry name" value="P-loop_NTPase"/>
</dbReference>
<dbReference type="InterPro" id="IPR050763">
    <property type="entry name" value="ABC_transporter_ATP-binding"/>
</dbReference>
<evidence type="ECO:0000256" key="3">
    <source>
        <dbReference type="ARBA" id="ARBA00022741"/>
    </source>
</evidence>
<dbReference type="InterPro" id="IPR003593">
    <property type="entry name" value="AAA+_ATPase"/>
</dbReference>
<accession>A0A4S8PE49</accession>
<evidence type="ECO:0000256" key="4">
    <source>
        <dbReference type="ARBA" id="ARBA00022840"/>
    </source>
</evidence>
<dbReference type="InterPro" id="IPR017871">
    <property type="entry name" value="ABC_transporter-like_CS"/>
</dbReference>
<dbReference type="OrthoDB" id="9804819at2"/>
<dbReference type="PROSITE" id="PS00211">
    <property type="entry name" value="ABC_TRANSPORTER_1"/>
    <property type="match status" value="1"/>
</dbReference>
<dbReference type="CDD" id="cd03230">
    <property type="entry name" value="ABC_DR_subfamily_A"/>
    <property type="match status" value="1"/>
</dbReference>
<keyword evidence="4 7" id="KW-0067">ATP-binding</keyword>
<dbReference type="Proteomes" id="UP000305792">
    <property type="component" value="Unassembled WGS sequence"/>
</dbReference>
<name>A0A4S8PE49_9ACTN</name>
<dbReference type="EMBL" id="STGX01000014">
    <property type="protein sequence ID" value="THV26549.1"/>
    <property type="molecule type" value="Genomic_DNA"/>
</dbReference>
<keyword evidence="5" id="KW-0046">Antibiotic resistance</keyword>
<keyword evidence="8" id="KW-1185">Reference proteome</keyword>
<keyword evidence="3" id="KW-0547">Nucleotide-binding</keyword>
<dbReference type="Pfam" id="PF00005">
    <property type="entry name" value="ABC_tran"/>
    <property type="match status" value="1"/>
</dbReference>
<organism evidence="7 8">
    <name type="scientific">Glycomyces paridis</name>
    <dbReference type="NCBI Taxonomy" id="2126555"/>
    <lineage>
        <taxon>Bacteria</taxon>
        <taxon>Bacillati</taxon>
        <taxon>Actinomycetota</taxon>
        <taxon>Actinomycetes</taxon>
        <taxon>Glycomycetales</taxon>
        <taxon>Glycomycetaceae</taxon>
        <taxon>Glycomyces</taxon>
    </lineage>
</organism>
<evidence type="ECO:0000256" key="2">
    <source>
        <dbReference type="ARBA" id="ARBA00022448"/>
    </source>
</evidence>
<dbReference type="GO" id="GO:0005886">
    <property type="term" value="C:plasma membrane"/>
    <property type="evidence" value="ECO:0007669"/>
    <property type="project" value="UniProtKB-SubCell"/>
</dbReference>
<dbReference type="GO" id="GO:0046677">
    <property type="term" value="P:response to antibiotic"/>
    <property type="evidence" value="ECO:0007669"/>
    <property type="project" value="UniProtKB-KW"/>
</dbReference>
<proteinExistence type="predicted"/>
<evidence type="ECO:0000313" key="8">
    <source>
        <dbReference type="Proteomes" id="UP000305792"/>
    </source>
</evidence>
<reference evidence="7 8" key="1">
    <citation type="journal article" date="2018" name="Int. J. Syst. Evol. Microbiol.">
        <title>Glycomyces paridis sp. nov., isolated from the medicinal plant Paris polyphylla.</title>
        <authorList>
            <person name="Fang X.M."/>
            <person name="Bai J.L."/>
            <person name="Su J."/>
            <person name="Zhao L.L."/>
            <person name="Liu H.Y."/>
            <person name="Ma B.P."/>
            <person name="Zhang Y.Q."/>
            <person name="Yu L.Y."/>
        </authorList>
    </citation>
    <scope>NUCLEOTIDE SEQUENCE [LARGE SCALE GENOMIC DNA]</scope>
    <source>
        <strain evidence="7 8">CPCC 204357</strain>
    </source>
</reference>
<dbReference type="GO" id="GO:0005524">
    <property type="term" value="F:ATP binding"/>
    <property type="evidence" value="ECO:0007669"/>
    <property type="project" value="UniProtKB-KW"/>
</dbReference>
<dbReference type="Gene3D" id="3.40.50.300">
    <property type="entry name" value="P-loop containing nucleotide triphosphate hydrolases"/>
    <property type="match status" value="1"/>
</dbReference>
<dbReference type="PANTHER" id="PTHR42711">
    <property type="entry name" value="ABC TRANSPORTER ATP-BINDING PROTEIN"/>
    <property type="match status" value="1"/>
</dbReference>
<protein>
    <submittedName>
        <fullName evidence="7">ABC transporter ATP-binding protein</fullName>
    </submittedName>
</protein>
<evidence type="ECO:0000259" key="6">
    <source>
        <dbReference type="PROSITE" id="PS50893"/>
    </source>
</evidence>
<feature type="domain" description="ABC transporter" evidence="6">
    <location>
        <begin position="12"/>
        <end position="236"/>
    </location>
</feature>
<dbReference type="PANTHER" id="PTHR42711:SF17">
    <property type="entry name" value="ABC TRANSPORTER ATP-BINDING PROTEIN"/>
    <property type="match status" value="1"/>
</dbReference>
<comment type="subcellular location">
    <subcellularLocation>
        <location evidence="1">Cell membrane</location>
        <topology evidence="1">Peripheral membrane protein</topology>
    </subcellularLocation>
</comment>
<dbReference type="AlphaFoldDB" id="A0A4S8PE49"/>
<dbReference type="GO" id="GO:0016887">
    <property type="term" value="F:ATP hydrolysis activity"/>
    <property type="evidence" value="ECO:0007669"/>
    <property type="project" value="InterPro"/>
</dbReference>
<gene>
    <name evidence="7" type="ORF">E9998_18515</name>
</gene>
<dbReference type="SMART" id="SM00382">
    <property type="entry name" value="AAA"/>
    <property type="match status" value="1"/>
</dbReference>
<evidence type="ECO:0000256" key="5">
    <source>
        <dbReference type="ARBA" id="ARBA00023251"/>
    </source>
</evidence>
<sequence>MTTTTGPAFPAVDVRGLTCRYGAFTAVDDVSFAVHPGELFALLGTNGAGKTTTVETALGLRRPAAGTVAVLDRDPARHRRDLARRVAAIGQETGFAEGLTVAETLRLWTDLHRLPPRPAALDRVDLAHRADLRVGDLSGGERRRLDLALAAATEPEVLFADEPTPGLDPASRRRTWDLLRDLTAAGTAVVLTTHYLDEAAELADHVAIMDRGRIVRFGTVAEVTAAHEARITMRPEPFDPLDLPPLEGRTAIDGDTLTVRTTALQADLHRLLDWAARTGVDLGDLKAGPATLDEVFAELESARTERTRA</sequence>
<evidence type="ECO:0000256" key="1">
    <source>
        <dbReference type="ARBA" id="ARBA00004202"/>
    </source>
</evidence>